<dbReference type="InterPro" id="IPR001387">
    <property type="entry name" value="Cro/C1-type_HTH"/>
</dbReference>
<sequence>MESQRRYELIKARKDIGFFQKDVVALLSKDHDIKITESYYGMIEQGVRTPNLILALSISKVLSKDPEKFF</sequence>
<evidence type="ECO:0000259" key="1">
    <source>
        <dbReference type="PROSITE" id="PS50943"/>
    </source>
</evidence>
<dbReference type="InterPro" id="IPR010982">
    <property type="entry name" value="Lambda_DNA-bd_dom_sf"/>
</dbReference>
<dbReference type="Proteomes" id="UP000252100">
    <property type="component" value="Chromosome"/>
</dbReference>
<protein>
    <submittedName>
        <fullName evidence="2">XRE family transcriptional regulator</fullName>
    </submittedName>
</protein>
<dbReference type="RefSeq" id="WP_114374108.1">
    <property type="nucleotide sequence ID" value="NZ_CP031092.1"/>
</dbReference>
<evidence type="ECO:0000313" key="2">
    <source>
        <dbReference type="EMBL" id="AXF56829.1"/>
    </source>
</evidence>
<dbReference type="GO" id="GO:0003677">
    <property type="term" value="F:DNA binding"/>
    <property type="evidence" value="ECO:0007669"/>
    <property type="project" value="InterPro"/>
</dbReference>
<gene>
    <name evidence="2" type="ORF">DT065_12990</name>
</gene>
<accession>A0A345C0U8</accession>
<dbReference type="OrthoDB" id="1859224at2"/>
<dbReference type="KEGG" id="rue:DT065_12990"/>
<feature type="domain" description="HTH cro/C1-type" evidence="1">
    <location>
        <begin position="35"/>
        <end position="69"/>
    </location>
</feature>
<reference evidence="2 3" key="1">
    <citation type="journal article" date="2018" name="J. Microbiol.">
        <title>Salicibibacter kimchii gen. nov., sp. nov., a moderately halophilic and alkalitolerant bacterium in the family Bacillaceae, isolated from kimchi.</title>
        <authorList>
            <person name="Jang J.Y."/>
            <person name="Oh Y.J."/>
            <person name="Lim S.K."/>
            <person name="Park H.K."/>
            <person name="Lee C."/>
            <person name="Kim J.Y."/>
            <person name="Lee M.A."/>
            <person name="Choi H.J."/>
        </authorList>
    </citation>
    <scope>NUCLEOTIDE SEQUENCE [LARGE SCALE GENOMIC DNA]</scope>
    <source>
        <strain evidence="2 3">NKC1-1</strain>
    </source>
</reference>
<dbReference type="SUPFAM" id="SSF47413">
    <property type="entry name" value="lambda repressor-like DNA-binding domains"/>
    <property type="match status" value="1"/>
</dbReference>
<dbReference type="EMBL" id="CP031092">
    <property type="protein sequence ID" value="AXF56829.1"/>
    <property type="molecule type" value="Genomic_DNA"/>
</dbReference>
<keyword evidence="3" id="KW-1185">Reference proteome</keyword>
<dbReference type="PROSITE" id="PS50943">
    <property type="entry name" value="HTH_CROC1"/>
    <property type="match status" value="1"/>
</dbReference>
<proteinExistence type="predicted"/>
<dbReference type="Gene3D" id="1.10.260.40">
    <property type="entry name" value="lambda repressor-like DNA-binding domains"/>
    <property type="match status" value="1"/>
</dbReference>
<name>A0A345C0U8_9BACI</name>
<evidence type="ECO:0000313" key="3">
    <source>
        <dbReference type="Proteomes" id="UP000252100"/>
    </source>
</evidence>
<dbReference type="AlphaFoldDB" id="A0A345C0U8"/>
<organism evidence="2 3">
    <name type="scientific">Salicibibacter kimchii</name>
    <dbReference type="NCBI Taxonomy" id="2099786"/>
    <lineage>
        <taxon>Bacteria</taxon>
        <taxon>Bacillati</taxon>
        <taxon>Bacillota</taxon>
        <taxon>Bacilli</taxon>
        <taxon>Bacillales</taxon>
        <taxon>Bacillaceae</taxon>
        <taxon>Salicibibacter</taxon>
    </lineage>
</organism>